<keyword evidence="6 8" id="KW-0472">Membrane</keyword>
<evidence type="ECO:0000256" key="2">
    <source>
        <dbReference type="ARBA" id="ARBA00022692"/>
    </source>
</evidence>
<dbReference type="Gramene" id="rna45410">
    <property type="protein sequence ID" value="RHN39390.1"/>
    <property type="gene ID" value="gene45410"/>
</dbReference>
<protein>
    <submittedName>
        <fullName evidence="10">Putative PGG domain-containing protein</fullName>
    </submittedName>
</protein>
<feature type="compositionally biased region" description="Basic and acidic residues" evidence="7">
    <location>
        <begin position="7"/>
        <end position="22"/>
    </location>
</feature>
<dbReference type="PANTHER" id="PTHR24186:SF37">
    <property type="entry name" value="PGG DOMAIN-CONTAINING PROTEIN"/>
    <property type="match status" value="1"/>
</dbReference>
<feature type="transmembrane region" description="Helical" evidence="8">
    <location>
        <begin position="115"/>
        <end position="134"/>
    </location>
</feature>
<feature type="transmembrane region" description="Helical" evidence="8">
    <location>
        <begin position="146"/>
        <end position="169"/>
    </location>
</feature>
<dbReference type="PANTHER" id="PTHR24186">
    <property type="entry name" value="PROTEIN PHOSPHATASE 1 REGULATORY SUBUNIT"/>
    <property type="match status" value="1"/>
</dbReference>
<accession>A0A396GDW0</accession>
<feature type="region of interest" description="Disordered" evidence="7">
    <location>
        <begin position="1"/>
        <end position="22"/>
    </location>
</feature>
<evidence type="ECO:0000256" key="6">
    <source>
        <dbReference type="ARBA" id="ARBA00023136"/>
    </source>
</evidence>
<name>A0A396GDW0_MEDTR</name>
<comment type="caution">
    <text evidence="10">The sequence shown here is derived from an EMBL/GenBank/DDBJ whole genome shotgun (WGS) entry which is preliminary data.</text>
</comment>
<dbReference type="EMBL" id="PSQE01000008">
    <property type="protein sequence ID" value="RHN39390.1"/>
    <property type="molecule type" value="Genomic_DNA"/>
</dbReference>
<comment type="subcellular location">
    <subcellularLocation>
        <location evidence="1">Membrane</location>
        <topology evidence="1">Multi-pass membrane protein</topology>
    </subcellularLocation>
</comment>
<dbReference type="AlphaFoldDB" id="A0A396GDW0"/>
<sequence>MNNQVDNHGRSTETPTNKEPKKGWRKVLELAVNWLSYKNKHEWLEQMRGNMSVVAVFIATLTFEMAISPPGGVRSVEENNKAQKGNILCANDTRLELCPGEAALAVVYPEHYSDFLYWNTTCFITSLSVLLLLMSGIRLSHRFTMWLLSMGMSFTLTTLLVTYRIAILMVTPDPVYSINEKLLSTVLKIWIGLFSISGLLLTLRILIWTINDYYLNKGEGQSKGNNSTEDSTLLI</sequence>
<dbReference type="InterPro" id="IPR026961">
    <property type="entry name" value="PGG_dom"/>
</dbReference>
<evidence type="ECO:0000259" key="9">
    <source>
        <dbReference type="Pfam" id="PF13962"/>
    </source>
</evidence>
<evidence type="ECO:0000256" key="1">
    <source>
        <dbReference type="ARBA" id="ARBA00004141"/>
    </source>
</evidence>
<keyword evidence="5" id="KW-0040">ANK repeat</keyword>
<evidence type="ECO:0000256" key="7">
    <source>
        <dbReference type="SAM" id="MobiDB-lite"/>
    </source>
</evidence>
<evidence type="ECO:0000256" key="4">
    <source>
        <dbReference type="ARBA" id="ARBA00022989"/>
    </source>
</evidence>
<dbReference type="Proteomes" id="UP000265566">
    <property type="component" value="Chromosome 8"/>
</dbReference>
<feature type="transmembrane region" description="Helical" evidence="8">
    <location>
        <begin position="49"/>
        <end position="67"/>
    </location>
</feature>
<dbReference type="OrthoDB" id="1166648at2759"/>
<gene>
    <name evidence="10" type="ORF">MtrunA17_Chr8g0343301</name>
</gene>
<organism evidence="10">
    <name type="scientific">Medicago truncatula</name>
    <name type="common">Barrel medic</name>
    <name type="synonym">Medicago tribuloides</name>
    <dbReference type="NCBI Taxonomy" id="3880"/>
    <lineage>
        <taxon>Eukaryota</taxon>
        <taxon>Viridiplantae</taxon>
        <taxon>Streptophyta</taxon>
        <taxon>Embryophyta</taxon>
        <taxon>Tracheophyta</taxon>
        <taxon>Spermatophyta</taxon>
        <taxon>Magnoliopsida</taxon>
        <taxon>eudicotyledons</taxon>
        <taxon>Gunneridae</taxon>
        <taxon>Pentapetalae</taxon>
        <taxon>rosids</taxon>
        <taxon>fabids</taxon>
        <taxon>Fabales</taxon>
        <taxon>Fabaceae</taxon>
        <taxon>Papilionoideae</taxon>
        <taxon>50 kb inversion clade</taxon>
        <taxon>NPAAA clade</taxon>
        <taxon>Hologalegina</taxon>
        <taxon>IRL clade</taxon>
        <taxon>Trifolieae</taxon>
        <taxon>Medicago</taxon>
    </lineage>
</organism>
<feature type="domain" description="PGG" evidence="9">
    <location>
        <begin position="42"/>
        <end position="169"/>
    </location>
</feature>
<dbReference type="GO" id="GO:0016020">
    <property type="term" value="C:membrane"/>
    <property type="evidence" value="ECO:0007669"/>
    <property type="project" value="UniProtKB-SubCell"/>
</dbReference>
<feature type="transmembrane region" description="Helical" evidence="8">
    <location>
        <begin position="189"/>
        <end position="207"/>
    </location>
</feature>
<reference evidence="10" key="1">
    <citation type="journal article" date="2018" name="Nat. Plants">
        <title>Whole-genome landscape of Medicago truncatula symbiotic genes.</title>
        <authorList>
            <person name="Pecrix Y."/>
            <person name="Gamas P."/>
            <person name="Carrere S."/>
        </authorList>
    </citation>
    <scope>NUCLEOTIDE SEQUENCE</scope>
    <source>
        <tissue evidence="10">Leaves</tissue>
    </source>
</reference>
<evidence type="ECO:0000256" key="3">
    <source>
        <dbReference type="ARBA" id="ARBA00022737"/>
    </source>
</evidence>
<evidence type="ECO:0000256" key="8">
    <source>
        <dbReference type="SAM" id="Phobius"/>
    </source>
</evidence>
<dbReference type="Pfam" id="PF13962">
    <property type="entry name" value="PGG"/>
    <property type="match status" value="1"/>
</dbReference>
<evidence type="ECO:0000313" key="10">
    <source>
        <dbReference type="EMBL" id="RHN39390.1"/>
    </source>
</evidence>
<keyword evidence="2 8" id="KW-0812">Transmembrane</keyword>
<evidence type="ECO:0000256" key="5">
    <source>
        <dbReference type="ARBA" id="ARBA00023043"/>
    </source>
</evidence>
<proteinExistence type="predicted"/>
<keyword evidence="3" id="KW-0677">Repeat</keyword>
<keyword evidence="4 8" id="KW-1133">Transmembrane helix</keyword>